<dbReference type="InterPro" id="IPR025365">
    <property type="entry name" value="DUF4269"/>
</dbReference>
<dbReference type="EMBL" id="LTAO01000037">
    <property type="protein sequence ID" value="KYG27021.1"/>
    <property type="molecule type" value="Genomic_DNA"/>
</dbReference>
<gene>
    <name evidence="1" type="ORF">AZF04_11845</name>
</gene>
<comment type="caution">
    <text evidence="1">The sequence shown here is derived from an EMBL/GenBank/DDBJ whole genome shotgun (WGS) entry which is preliminary data.</text>
</comment>
<keyword evidence="2" id="KW-1185">Reference proteome</keyword>
<dbReference type="Proteomes" id="UP000075806">
    <property type="component" value="Unassembled WGS sequence"/>
</dbReference>
<accession>A0A161P7G2</accession>
<dbReference type="RefSeq" id="WP_061949971.1">
    <property type="nucleotide sequence ID" value="NZ_LTAO01000037.1"/>
</dbReference>
<dbReference type="OrthoDB" id="6402248at2"/>
<evidence type="ECO:0000313" key="1">
    <source>
        <dbReference type="EMBL" id="KYG27021.1"/>
    </source>
</evidence>
<protein>
    <submittedName>
        <fullName evidence="1">Uncharacterized protein</fullName>
    </submittedName>
</protein>
<dbReference type="Pfam" id="PF14091">
    <property type="entry name" value="DUF4269"/>
    <property type="match status" value="1"/>
</dbReference>
<sequence>MFEEIHYLKKGTAKQRKAYLTLQQIRIMEELAHYTPLLCGTIPIGIDLLDADLDIIVEVHLFHIFESEVKKLYGHLDTFKINKGRDYMTVSFYYNGFMIEIFAQNKAVKEQNAYLHMIIEWCLIEKWPFLKEEVIDLKKKGLKTEPAFCKLLNLKGDDPYLMLLEYGEKLDIISKQ</sequence>
<proteinExistence type="predicted"/>
<organism evidence="1 2">
    <name type="scientific">Alkalihalobacillus trypoxylicola</name>
    <dbReference type="NCBI Taxonomy" id="519424"/>
    <lineage>
        <taxon>Bacteria</taxon>
        <taxon>Bacillati</taxon>
        <taxon>Bacillota</taxon>
        <taxon>Bacilli</taxon>
        <taxon>Bacillales</taxon>
        <taxon>Bacillaceae</taxon>
        <taxon>Alkalihalobacillus</taxon>
    </lineage>
</organism>
<reference evidence="1" key="1">
    <citation type="submission" date="2016-02" db="EMBL/GenBank/DDBJ databases">
        <title>Genome sequence of Bacillus trypoxylicola KCTC 13244(T).</title>
        <authorList>
            <person name="Jeong H."/>
            <person name="Park S.-H."/>
            <person name="Choi S.-K."/>
        </authorList>
    </citation>
    <scope>NUCLEOTIDE SEQUENCE [LARGE SCALE GENOMIC DNA]</scope>
    <source>
        <strain evidence="1">KCTC 13244</strain>
    </source>
</reference>
<evidence type="ECO:0000313" key="2">
    <source>
        <dbReference type="Proteomes" id="UP000075806"/>
    </source>
</evidence>
<dbReference type="STRING" id="519424.AZF04_11845"/>
<name>A0A161P7G2_9BACI</name>
<dbReference type="AlphaFoldDB" id="A0A161P7G2"/>